<gene>
    <name evidence="1" type="ORF">KUTeg_014750</name>
</gene>
<evidence type="ECO:0008006" key="3">
    <source>
        <dbReference type="Google" id="ProtNLM"/>
    </source>
</evidence>
<protein>
    <recommendedName>
        <fullName evidence="3">MULE transposase domain-containing protein</fullName>
    </recommendedName>
</protein>
<organism evidence="1 2">
    <name type="scientific">Tegillarca granosa</name>
    <name type="common">Malaysian cockle</name>
    <name type="synonym">Anadara granosa</name>
    <dbReference type="NCBI Taxonomy" id="220873"/>
    <lineage>
        <taxon>Eukaryota</taxon>
        <taxon>Metazoa</taxon>
        <taxon>Spiralia</taxon>
        <taxon>Lophotrochozoa</taxon>
        <taxon>Mollusca</taxon>
        <taxon>Bivalvia</taxon>
        <taxon>Autobranchia</taxon>
        <taxon>Pteriomorphia</taxon>
        <taxon>Arcoida</taxon>
        <taxon>Arcoidea</taxon>
        <taxon>Arcidae</taxon>
        <taxon>Tegillarca</taxon>
    </lineage>
</organism>
<name>A0ABQ9ERD4_TEGGR</name>
<evidence type="ECO:0000313" key="1">
    <source>
        <dbReference type="EMBL" id="KAJ8307700.1"/>
    </source>
</evidence>
<comment type="caution">
    <text evidence="1">The sequence shown here is derived from an EMBL/GenBank/DDBJ whole genome shotgun (WGS) entry which is preliminary data.</text>
</comment>
<sequence length="141" mass="16339">MVEHLQTFYFCKSSLYRQKATTRPPIPKTRDDMYIQGDWCVTCTGERFLMVDNVENLQHLASASAIFCDGTFYTCPTIFHQLYIMHAMVNDVMYPLVFGLLPGKSEDIYVQRLVRLKDRLHQNQISVIEYADAASHLLPLE</sequence>
<dbReference type="Proteomes" id="UP001217089">
    <property type="component" value="Unassembled WGS sequence"/>
</dbReference>
<reference evidence="1 2" key="1">
    <citation type="submission" date="2022-12" db="EMBL/GenBank/DDBJ databases">
        <title>Chromosome-level genome of Tegillarca granosa.</title>
        <authorList>
            <person name="Kim J."/>
        </authorList>
    </citation>
    <scope>NUCLEOTIDE SEQUENCE [LARGE SCALE GENOMIC DNA]</scope>
    <source>
        <strain evidence="1">Teg-2019</strain>
        <tissue evidence="1">Adductor muscle</tissue>
    </source>
</reference>
<keyword evidence="2" id="KW-1185">Reference proteome</keyword>
<proteinExistence type="predicted"/>
<accession>A0ABQ9ERD4</accession>
<dbReference type="EMBL" id="JARBDR010000752">
    <property type="protein sequence ID" value="KAJ8307700.1"/>
    <property type="molecule type" value="Genomic_DNA"/>
</dbReference>
<evidence type="ECO:0000313" key="2">
    <source>
        <dbReference type="Proteomes" id="UP001217089"/>
    </source>
</evidence>